<protein>
    <submittedName>
        <fullName evidence="7">Carbohydrate kinase</fullName>
    </submittedName>
</protein>
<dbReference type="InterPro" id="IPR029056">
    <property type="entry name" value="Ribokinase-like"/>
</dbReference>
<keyword evidence="2" id="KW-0808">Transferase</keyword>
<dbReference type="PANTHER" id="PTHR43085:SF1">
    <property type="entry name" value="PSEUDOURIDINE KINASE-RELATED"/>
    <property type="match status" value="1"/>
</dbReference>
<dbReference type="GO" id="GO:0005524">
    <property type="term" value="F:ATP binding"/>
    <property type="evidence" value="ECO:0007669"/>
    <property type="project" value="UniProtKB-KW"/>
</dbReference>
<dbReference type="InterPro" id="IPR002173">
    <property type="entry name" value="Carboh/pur_kinase_PfkB_CS"/>
</dbReference>
<dbReference type="EMBL" id="CP072110">
    <property type="protein sequence ID" value="QTH64841.1"/>
    <property type="molecule type" value="Genomic_DNA"/>
</dbReference>
<dbReference type="Proteomes" id="UP000682739">
    <property type="component" value="Chromosome"/>
</dbReference>
<accession>A0A975DED7</accession>
<evidence type="ECO:0000256" key="4">
    <source>
        <dbReference type="ARBA" id="ARBA00022777"/>
    </source>
</evidence>
<evidence type="ECO:0000313" key="7">
    <source>
        <dbReference type="EMBL" id="QTH64841.1"/>
    </source>
</evidence>
<evidence type="ECO:0000256" key="1">
    <source>
        <dbReference type="ARBA" id="ARBA00010688"/>
    </source>
</evidence>
<evidence type="ECO:0000256" key="3">
    <source>
        <dbReference type="ARBA" id="ARBA00022741"/>
    </source>
</evidence>
<name>A0A975DED7_9GAMM</name>
<dbReference type="Pfam" id="PF00294">
    <property type="entry name" value="PfkB"/>
    <property type="match status" value="1"/>
</dbReference>
<gene>
    <name evidence="7" type="ORF">J1N51_05130</name>
</gene>
<evidence type="ECO:0000256" key="5">
    <source>
        <dbReference type="ARBA" id="ARBA00022840"/>
    </source>
</evidence>
<proteinExistence type="inferred from homology"/>
<dbReference type="PROSITE" id="PS00584">
    <property type="entry name" value="PFKB_KINASES_2"/>
    <property type="match status" value="1"/>
</dbReference>
<sequence length="322" mass="35026">MHTLLSFGEALIDFIPTDNTASQYLPLPGGAPANVAVAYSKLGGSSFFAGGLSKDDLGQKLSHDLTQFGVKQDFVELRDESTALVLVTLDSDGERSFNFYRENTADTQYSLDTLKRIDWREMDIMHFCSNTLTTELMYQHTEYALKKAKESNTLISFDVNVRAQLWQDMTQLTERVEVAAQYANLIKVSKEEAEYLADLSDTPYPTYLQKLLALGPKLIIVTDGPNEIKLLSSDFQAETKVPTIKAVDTTAAGDSFIAGFLKAISDLTSLDETSLLKGISTEKLAINAAKFGAQCGALTSQAKGAFASLPTAELVSGNATSL</sequence>
<keyword evidence="8" id="KW-1185">Reference proteome</keyword>
<dbReference type="PANTHER" id="PTHR43085">
    <property type="entry name" value="HEXOKINASE FAMILY MEMBER"/>
    <property type="match status" value="1"/>
</dbReference>
<dbReference type="CDD" id="cd01167">
    <property type="entry name" value="bac_FRK"/>
    <property type="match status" value="1"/>
</dbReference>
<dbReference type="KEGG" id="psym:J1N51_05130"/>
<dbReference type="InterPro" id="IPR050306">
    <property type="entry name" value="PfkB_Carbo_kinase"/>
</dbReference>
<keyword evidence="4 7" id="KW-0418">Kinase</keyword>
<feature type="domain" description="Carbohydrate kinase PfkB" evidence="6">
    <location>
        <begin position="1"/>
        <end position="311"/>
    </location>
</feature>
<dbReference type="GO" id="GO:0016301">
    <property type="term" value="F:kinase activity"/>
    <property type="evidence" value="ECO:0007669"/>
    <property type="project" value="UniProtKB-KW"/>
</dbReference>
<dbReference type="AlphaFoldDB" id="A0A975DED7"/>
<keyword evidence="5" id="KW-0067">ATP-binding</keyword>
<comment type="similarity">
    <text evidence="1">Belongs to the carbohydrate kinase PfkB family.</text>
</comment>
<reference evidence="7" key="1">
    <citation type="submission" date="2021-03" db="EMBL/GenBank/DDBJ databases">
        <title>Description of Psychrosphaera ytuae sp. nov. isolated from deep sea sediment of South China Sea.</title>
        <authorList>
            <person name="Zhang J."/>
            <person name="Xu X.-D."/>
        </authorList>
    </citation>
    <scope>NUCLEOTIDE SEQUENCE</scope>
    <source>
        <strain evidence="7">MTZ26</strain>
    </source>
</reference>
<keyword evidence="3" id="KW-0547">Nucleotide-binding</keyword>
<dbReference type="RefSeq" id="WP_208832895.1">
    <property type="nucleotide sequence ID" value="NZ_CP072110.1"/>
</dbReference>
<evidence type="ECO:0000259" key="6">
    <source>
        <dbReference type="Pfam" id="PF00294"/>
    </source>
</evidence>
<organism evidence="7 8">
    <name type="scientific">Psychrosphaera ytuae</name>
    <dbReference type="NCBI Taxonomy" id="2820710"/>
    <lineage>
        <taxon>Bacteria</taxon>
        <taxon>Pseudomonadati</taxon>
        <taxon>Pseudomonadota</taxon>
        <taxon>Gammaproteobacteria</taxon>
        <taxon>Alteromonadales</taxon>
        <taxon>Pseudoalteromonadaceae</taxon>
        <taxon>Psychrosphaera</taxon>
    </lineage>
</organism>
<dbReference type="InterPro" id="IPR011611">
    <property type="entry name" value="PfkB_dom"/>
</dbReference>
<dbReference type="SUPFAM" id="SSF53613">
    <property type="entry name" value="Ribokinase-like"/>
    <property type="match status" value="1"/>
</dbReference>
<evidence type="ECO:0000256" key="2">
    <source>
        <dbReference type="ARBA" id="ARBA00022679"/>
    </source>
</evidence>
<evidence type="ECO:0000313" key="8">
    <source>
        <dbReference type="Proteomes" id="UP000682739"/>
    </source>
</evidence>
<dbReference type="Gene3D" id="3.40.1190.20">
    <property type="match status" value="1"/>
</dbReference>